<dbReference type="eggNOG" id="COG4594">
    <property type="taxonomic scope" value="Bacteria"/>
</dbReference>
<keyword evidence="4" id="KW-0408">Iron</keyword>
<dbReference type="InterPro" id="IPR002491">
    <property type="entry name" value="ABC_transptr_periplasmic_BD"/>
</dbReference>
<keyword evidence="9" id="KW-1185">Reference proteome</keyword>
<dbReference type="Pfam" id="PF01497">
    <property type="entry name" value="Peripla_BP_2"/>
    <property type="match status" value="1"/>
</dbReference>
<dbReference type="PATRIC" id="fig|717774.3.peg.1483"/>
<evidence type="ECO:0000313" key="9">
    <source>
        <dbReference type="Proteomes" id="UP000001062"/>
    </source>
</evidence>
<feature type="domain" description="Fe/B12 periplasmic-binding" evidence="7">
    <location>
        <begin position="40"/>
        <end position="297"/>
    </location>
</feature>
<evidence type="ECO:0000256" key="2">
    <source>
        <dbReference type="ARBA" id="ARBA00008814"/>
    </source>
</evidence>
<organism evidence="8 9">
    <name type="scientific">Marinomonas mediterranea (strain ATCC 700492 / JCM 21426 / NBRC 103028 / MMB-1)</name>
    <dbReference type="NCBI Taxonomy" id="717774"/>
    <lineage>
        <taxon>Bacteria</taxon>
        <taxon>Pseudomonadati</taxon>
        <taxon>Pseudomonadota</taxon>
        <taxon>Gammaproteobacteria</taxon>
        <taxon>Oceanospirillales</taxon>
        <taxon>Oceanospirillaceae</taxon>
        <taxon>Marinomonas</taxon>
    </lineage>
</organism>
<keyword evidence="4" id="KW-0410">Iron transport</keyword>
<dbReference type="RefSeq" id="WP_013660604.1">
    <property type="nucleotide sequence ID" value="NC_015276.1"/>
</dbReference>
<evidence type="ECO:0000259" key="7">
    <source>
        <dbReference type="PROSITE" id="PS50983"/>
    </source>
</evidence>
<name>F2JX93_MARM1</name>
<dbReference type="Proteomes" id="UP000001062">
    <property type="component" value="Chromosome"/>
</dbReference>
<proteinExistence type="inferred from homology"/>
<accession>F2JX93</accession>
<dbReference type="HOGENOM" id="CLU_038034_0_0_6"/>
<feature type="chain" id="PRO_5003280704" evidence="6">
    <location>
        <begin position="23"/>
        <end position="304"/>
    </location>
</feature>
<dbReference type="PANTHER" id="PTHR30532">
    <property type="entry name" value="IRON III DICITRATE-BINDING PERIPLASMIC PROTEIN"/>
    <property type="match status" value="1"/>
</dbReference>
<keyword evidence="3" id="KW-0813">Transport</keyword>
<feature type="signal peptide" evidence="6">
    <location>
        <begin position="1"/>
        <end position="22"/>
    </location>
</feature>
<evidence type="ECO:0000256" key="3">
    <source>
        <dbReference type="ARBA" id="ARBA00022448"/>
    </source>
</evidence>
<keyword evidence="5 6" id="KW-0732">Signal</keyword>
<evidence type="ECO:0000256" key="5">
    <source>
        <dbReference type="ARBA" id="ARBA00022729"/>
    </source>
</evidence>
<evidence type="ECO:0000256" key="4">
    <source>
        <dbReference type="ARBA" id="ARBA00022496"/>
    </source>
</evidence>
<dbReference type="KEGG" id="mme:Marme_1432"/>
<keyword evidence="4" id="KW-0406">Ion transport</keyword>
<dbReference type="CDD" id="cd01146">
    <property type="entry name" value="FhuD"/>
    <property type="match status" value="1"/>
</dbReference>
<gene>
    <name evidence="8" type="ordered locus">Marme_1432</name>
</gene>
<dbReference type="OrthoDB" id="9793175at2"/>
<dbReference type="GO" id="GO:1901678">
    <property type="term" value="P:iron coordination entity transport"/>
    <property type="evidence" value="ECO:0007669"/>
    <property type="project" value="UniProtKB-ARBA"/>
</dbReference>
<evidence type="ECO:0000256" key="1">
    <source>
        <dbReference type="ARBA" id="ARBA00004196"/>
    </source>
</evidence>
<dbReference type="EMBL" id="CP002583">
    <property type="protein sequence ID" value="ADZ90699.1"/>
    <property type="molecule type" value="Genomic_DNA"/>
</dbReference>
<comment type="similarity">
    <text evidence="2">Belongs to the bacterial solute-binding protein 8 family.</text>
</comment>
<evidence type="ECO:0000256" key="6">
    <source>
        <dbReference type="SAM" id="SignalP"/>
    </source>
</evidence>
<dbReference type="InterPro" id="IPR051313">
    <property type="entry name" value="Bact_iron-sidero_bind"/>
</dbReference>
<dbReference type="SUPFAM" id="SSF53807">
    <property type="entry name" value="Helical backbone' metal receptor"/>
    <property type="match status" value="1"/>
</dbReference>
<dbReference type="STRING" id="717774.Marme_1432"/>
<dbReference type="PANTHER" id="PTHR30532:SF29">
    <property type="entry name" value="FE(3+) DICITRATE-BINDING PERIPLASMIC PROTEIN"/>
    <property type="match status" value="1"/>
</dbReference>
<dbReference type="NCBIfam" id="NF008501">
    <property type="entry name" value="PRK11411.1"/>
    <property type="match status" value="1"/>
</dbReference>
<comment type="subcellular location">
    <subcellularLocation>
        <location evidence="1">Cell envelope</location>
    </subcellularLocation>
</comment>
<reference evidence="8 9" key="1">
    <citation type="journal article" date="2012" name="Stand. Genomic Sci.">
        <title>Complete genome sequence of the melanogenic marine bacterium Marinomonas mediterranea type strain (MMB-1(T)).</title>
        <authorList>
            <person name="Lucas-Elio P."/>
            <person name="Goodwin L."/>
            <person name="Woyke T."/>
            <person name="Pitluck S."/>
            <person name="Nolan M."/>
            <person name="Kyrpides N.C."/>
            <person name="Detter J.C."/>
            <person name="Copeland A."/>
            <person name="Teshima H."/>
            <person name="Bruce D."/>
            <person name="Detter C."/>
            <person name="Tapia R."/>
            <person name="Han S."/>
            <person name="Land M.L."/>
            <person name="Ivanova N."/>
            <person name="Mikhailova N."/>
            <person name="Johnston A.W."/>
            <person name="Sanchez-Amat A."/>
        </authorList>
    </citation>
    <scope>NUCLEOTIDE SEQUENCE [LARGE SCALE GENOMIC DNA]</scope>
    <source>
        <strain evidence="9">ATCC 700492 / JCM 21426 / NBRC 103028 / MMB-1</strain>
    </source>
</reference>
<dbReference type="GO" id="GO:0030288">
    <property type="term" value="C:outer membrane-bounded periplasmic space"/>
    <property type="evidence" value="ECO:0007669"/>
    <property type="project" value="TreeGrafter"/>
</dbReference>
<protein>
    <submittedName>
        <fullName evidence="8">ABC-type transporter, periplasmic subunit</fullName>
    </submittedName>
</protein>
<evidence type="ECO:0000313" key="8">
    <source>
        <dbReference type="EMBL" id="ADZ90699.1"/>
    </source>
</evidence>
<dbReference type="Gene3D" id="3.40.50.1980">
    <property type="entry name" value="Nitrogenase molybdenum iron protein domain"/>
    <property type="match status" value="2"/>
</dbReference>
<sequence precursor="true">MIRILLNFSLFFMAMTALNTWAVTVQDSKGAFSIDYVPKRIVVLEFSFADALAIVDVKPVGVADDKDPVRLLPDIRAAFGSWQSVGTRSQPSLEVISELKPDLIIADIYRHEGVYSELRKIAPTLMLPSKRQPYGELLKATAIIGNVIGKDQKMTARLREHERLMSAYKQQLPQGMEVQVGVARDDALFLHSSDSYTGGIIDRLGLKFAKSIKDDTAPRQASMEQLLLINPENLIIGEYVKPSILGKWQHEPLWSLLKCVQNHRIFGVDAMLWGKNRGVLASEKMAADLVSYLGIDAKSRLVSQ</sequence>
<dbReference type="AlphaFoldDB" id="F2JX93"/>
<dbReference type="PROSITE" id="PS50983">
    <property type="entry name" value="FE_B12_PBP"/>
    <property type="match status" value="1"/>
</dbReference>